<accession>A0A1I8BJX7</accession>
<proteinExistence type="predicted"/>
<organism evidence="1 2">
    <name type="scientific">Meloidogyne hapla</name>
    <name type="common">Root-knot nematode worm</name>
    <dbReference type="NCBI Taxonomy" id="6305"/>
    <lineage>
        <taxon>Eukaryota</taxon>
        <taxon>Metazoa</taxon>
        <taxon>Ecdysozoa</taxon>
        <taxon>Nematoda</taxon>
        <taxon>Chromadorea</taxon>
        <taxon>Rhabditida</taxon>
        <taxon>Tylenchina</taxon>
        <taxon>Tylenchomorpha</taxon>
        <taxon>Tylenchoidea</taxon>
        <taxon>Meloidogynidae</taxon>
        <taxon>Meloidogyninae</taxon>
        <taxon>Meloidogyne</taxon>
    </lineage>
</organism>
<evidence type="ECO:0000313" key="2">
    <source>
        <dbReference type="WBParaSite" id="MhA1_Contig26.frz3.gene15"/>
    </source>
</evidence>
<sequence length="227" mass="26722">MEIQFGNAIWTNAKERCTGDADQPKTRISHLKHAHINVFQQIDNKLPPRDVTKNGYPVQLLNVLCVARLLKQCKSFLNTEANYGSDLGCPMRDEYFNGPFKTWKRWSEMYDERSKRLSTIKEREERLKKMLERFRNQKNNSYADLLSVYIKIHPNCTNPLDGFRRGGLSKNIRKRIHAHRNYEAQFMPLDNDYERGEFIIYQLVTDVPEGMARLIEEKLNSSKGFIF</sequence>
<evidence type="ECO:0000313" key="1">
    <source>
        <dbReference type="Proteomes" id="UP000095281"/>
    </source>
</evidence>
<protein>
    <submittedName>
        <fullName evidence="2">GIY-YIG domain-containing protein</fullName>
    </submittedName>
</protein>
<name>A0A1I8BJX7_MELHA</name>
<dbReference type="AlphaFoldDB" id="A0A1I8BJX7"/>
<reference evidence="2" key="1">
    <citation type="submission" date="2016-11" db="UniProtKB">
        <authorList>
            <consortium name="WormBaseParasite"/>
        </authorList>
    </citation>
    <scope>IDENTIFICATION</scope>
</reference>
<dbReference type="WBParaSite" id="MhA1_Contig26.frz3.gene15">
    <property type="protein sequence ID" value="MhA1_Contig26.frz3.gene15"/>
    <property type="gene ID" value="MhA1_Contig26.frz3.gene15"/>
</dbReference>
<dbReference type="Proteomes" id="UP000095281">
    <property type="component" value="Unplaced"/>
</dbReference>
<keyword evidence="1" id="KW-1185">Reference proteome</keyword>